<dbReference type="Proteomes" id="UP000225706">
    <property type="component" value="Unassembled WGS sequence"/>
</dbReference>
<evidence type="ECO:0000313" key="2">
    <source>
        <dbReference type="Proteomes" id="UP000225706"/>
    </source>
</evidence>
<dbReference type="STRING" id="50429.A0A2B4S0B6"/>
<dbReference type="OrthoDB" id="5975077at2759"/>
<reference evidence="2" key="1">
    <citation type="journal article" date="2017" name="bioRxiv">
        <title>Comparative analysis of the genomes of Stylophora pistillata and Acropora digitifera provides evidence for extensive differences between species of corals.</title>
        <authorList>
            <person name="Voolstra C.R."/>
            <person name="Li Y."/>
            <person name="Liew Y.J."/>
            <person name="Baumgarten S."/>
            <person name="Zoccola D."/>
            <person name="Flot J.-F."/>
            <person name="Tambutte S."/>
            <person name="Allemand D."/>
            <person name="Aranda M."/>
        </authorList>
    </citation>
    <scope>NUCLEOTIDE SEQUENCE [LARGE SCALE GENOMIC DNA]</scope>
</reference>
<name>A0A2B4S0B6_STYPI</name>
<accession>A0A2B4S0B6</accession>
<evidence type="ECO:0000313" key="1">
    <source>
        <dbReference type="EMBL" id="PFX21935.1"/>
    </source>
</evidence>
<organism evidence="1 2">
    <name type="scientific">Stylophora pistillata</name>
    <name type="common">Smooth cauliflower coral</name>
    <dbReference type="NCBI Taxonomy" id="50429"/>
    <lineage>
        <taxon>Eukaryota</taxon>
        <taxon>Metazoa</taxon>
        <taxon>Cnidaria</taxon>
        <taxon>Anthozoa</taxon>
        <taxon>Hexacorallia</taxon>
        <taxon>Scleractinia</taxon>
        <taxon>Astrocoeniina</taxon>
        <taxon>Pocilloporidae</taxon>
        <taxon>Stylophora</taxon>
    </lineage>
</organism>
<gene>
    <name evidence="1" type="ORF">AWC38_SpisGene13567</name>
</gene>
<protein>
    <submittedName>
        <fullName evidence="1">Uncharacterized protein</fullName>
    </submittedName>
</protein>
<dbReference type="PANTHER" id="PTHR47510">
    <property type="entry name" value="REVERSE TRANSCRIPTASE DOMAIN-CONTAINING PROTEIN"/>
    <property type="match status" value="1"/>
</dbReference>
<proteinExistence type="predicted"/>
<comment type="caution">
    <text evidence="1">The sequence shown here is derived from an EMBL/GenBank/DDBJ whole genome shotgun (WGS) entry which is preliminary data.</text>
</comment>
<dbReference type="EMBL" id="LSMT01000258">
    <property type="protein sequence ID" value="PFX21935.1"/>
    <property type="molecule type" value="Genomic_DNA"/>
</dbReference>
<keyword evidence="2" id="KW-1185">Reference proteome</keyword>
<sequence>MQSRSCHLLGKLDVEEIQDRTAEEIANTINKAFLEPLEEYRSTSPLTPLPLEDCPEFLEVTEERTYKLLSKLNPAKAAGPDGLPNWLLREFASFVAFPPAVMKVLDSNQYGAVPKSSTTIALLSMIHEWITGTDGNGSTVRTILFYYRKAFDLIDHAILINKLSKLDLPISVVNWIIDFLSNRFQRIKLPEECLSEWTSVPSGVPKGTKSGPWLFVVMINDLVIDGGRVWKYVDNTNASEVVGKGAVSSAQIIADKVVEWSLANSPAQ</sequence>
<dbReference type="PANTHER" id="PTHR47510:SF3">
    <property type="entry name" value="ENDO_EXONUCLEASE_PHOSPHATASE DOMAIN-CONTAINING PROTEIN"/>
    <property type="match status" value="1"/>
</dbReference>
<dbReference type="AlphaFoldDB" id="A0A2B4S0B6"/>